<feature type="transmembrane region" description="Helical" evidence="1">
    <location>
        <begin position="23"/>
        <end position="46"/>
    </location>
</feature>
<evidence type="ECO:0000313" key="3">
    <source>
        <dbReference type="Proteomes" id="UP000009282"/>
    </source>
</evidence>
<name>G4QFF4_GLANF</name>
<sequence length="196" mass="21132">MLVNSPIQIKAARFQSTPFQHGFTLIELVVGIVIFAVAMVLVVSFLQPQVRKGIDPIWQVRAASLGQSISNEILAKPFDQNSNQVGGMERCNEAVTCTDSGALGPDAGENRDSYNDVDDYHGLNVSGEDIFNSLGLNTEVDGTYIYAGFNAQVSVFYDQNLDGIDDLAVGNKKLITVTITTPGGERIVLTSVKGNF</sequence>
<keyword evidence="1" id="KW-1133">Transmembrane helix</keyword>
<dbReference type="RefSeq" id="WP_014107377.1">
    <property type="nucleotide sequence ID" value="NC_016041.1"/>
</dbReference>
<protein>
    <submittedName>
        <fullName evidence="2">Prepilin-type cleavage/methylation-like protein</fullName>
    </submittedName>
</protein>
<dbReference type="HOGENOM" id="CLU_110706_0_0_6"/>
<dbReference type="Pfam" id="PF07963">
    <property type="entry name" value="N_methyl"/>
    <property type="match status" value="1"/>
</dbReference>
<dbReference type="STRING" id="1085623.GNIT_0344"/>
<proteinExistence type="predicted"/>
<dbReference type="AlphaFoldDB" id="G4QFF4"/>
<evidence type="ECO:0000256" key="1">
    <source>
        <dbReference type="SAM" id="Phobius"/>
    </source>
</evidence>
<keyword evidence="3" id="KW-1185">Reference proteome</keyword>
<dbReference type="eggNOG" id="COG4967">
    <property type="taxonomic scope" value="Bacteria"/>
</dbReference>
<dbReference type="OrthoDB" id="5593857at2"/>
<keyword evidence="1" id="KW-0812">Transmembrane</keyword>
<accession>G4QFF4</accession>
<dbReference type="EMBL" id="CP003060">
    <property type="protein sequence ID" value="AEP28498.1"/>
    <property type="molecule type" value="Genomic_DNA"/>
</dbReference>
<dbReference type="NCBIfam" id="TIGR02532">
    <property type="entry name" value="IV_pilin_GFxxxE"/>
    <property type="match status" value="1"/>
</dbReference>
<dbReference type="Proteomes" id="UP000009282">
    <property type="component" value="Chromosome"/>
</dbReference>
<dbReference type="PROSITE" id="PS00409">
    <property type="entry name" value="PROKAR_NTER_METHYL"/>
    <property type="match status" value="1"/>
</dbReference>
<evidence type="ECO:0000313" key="2">
    <source>
        <dbReference type="EMBL" id="AEP28498.1"/>
    </source>
</evidence>
<organism evidence="2 3">
    <name type="scientific">Glaciecola nitratireducens (strain JCM 12485 / KCTC 12276 / FR1064)</name>
    <dbReference type="NCBI Taxonomy" id="1085623"/>
    <lineage>
        <taxon>Bacteria</taxon>
        <taxon>Pseudomonadati</taxon>
        <taxon>Pseudomonadota</taxon>
        <taxon>Gammaproteobacteria</taxon>
        <taxon>Alteromonadales</taxon>
        <taxon>Alteromonadaceae</taxon>
        <taxon>Brumicola</taxon>
    </lineage>
</organism>
<gene>
    <name evidence="2" type="primary">mshD</name>
    <name evidence="2" type="ordered locus">GNIT_0344</name>
</gene>
<dbReference type="InterPro" id="IPR012902">
    <property type="entry name" value="N_methyl_site"/>
</dbReference>
<keyword evidence="1" id="KW-0472">Membrane</keyword>
<reference evidence="2 3" key="1">
    <citation type="journal article" date="2011" name="J. Bacteriol.">
        <title>Complete genome sequence of seawater bacterium Glaciecola nitratireducens FR1064T.</title>
        <authorList>
            <person name="Bian F."/>
            <person name="Qin Q.L."/>
            <person name="Xie B.B."/>
            <person name="Shu Y.L."/>
            <person name="Zhang X.Y."/>
            <person name="Yu Y."/>
            <person name="Chen B."/>
            <person name="Chen X.L."/>
            <person name="Zhou B.C."/>
            <person name="Zhang Y.Z."/>
        </authorList>
    </citation>
    <scope>NUCLEOTIDE SEQUENCE [LARGE SCALE GENOMIC DNA]</scope>
    <source>
        <strain evidence="3">JCM 12485 / KCTC 12276 / FR1064</strain>
    </source>
</reference>
<dbReference type="KEGG" id="gni:GNIT_0344"/>